<feature type="binding site" evidence="4">
    <location>
        <begin position="140"/>
        <end position="148"/>
    </location>
    <ligand>
        <name>ATP</name>
        <dbReference type="ChEBI" id="CHEBI:30616"/>
    </ligand>
</feature>
<dbReference type="Pfam" id="PF01812">
    <property type="entry name" value="5-FTHF_cyc-lig"/>
    <property type="match status" value="1"/>
</dbReference>
<dbReference type="EC" id="6.3.3.2" evidence="5"/>
<keyword evidence="6" id="KW-0436">Ligase</keyword>
<evidence type="ECO:0000313" key="6">
    <source>
        <dbReference type="EMBL" id="QPC43935.1"/>
    </source>
</evidence>
<gene>
    <name evidence="6" type="ORF">HW532_15305</name>
</gene>
<dbReference type="InterPro" id="IPR002698">
    <property type="entry name" value="FTHF_cligase"/>
</dbReference>
<sequence>MDEVRDEAGLAARKKALRAQMMAARERAHGEYGGKAGEALAALAAAALGEARGRTVSGFHSYGSEIDCLPLLAAMADAGWGTCLPVVVRPREPLVFRRWRPGEPTEPGRWDIPVPRADAETVDPDILLVPLLAFDRSGYRLGYGGGFYDRTLDRLRRLKPVLAVGIAYSAQEVEAVPRGDNDEPVDLVLTEKGPVRLARQEAPPAGS</sequence>
<dbReference type="NCBIfam" id="TIGR02727">
    <property type="entry name" value="MTHFS_bact"/>
    <property type="match status" value="1"/>
</dbReference>
<dbReference type="SUPFAM" id="SSF100950">
    <property type="entry name" value="NagB/RpiA/CoA transferase-like"/>
    <property type="match status" value="1"/>
</dbReference>
<organism evidence="6 7">
    <name type="scientific">Kaustia mangrovi</name>
    <dbReference type="NCBI Taxonomy" id="2593653"/>
    <lineage>
        <taxon>Bacteria</taxon>
        <taxon>Pseudomonadati</taxon>
        <taxon>Pseudomonadota</taxon>
        <taxon>Alphaproteobacteria</taxon>
        <taxon>Hyphomicrobiales</taxon>
        <taxon>Parvibaculaceae</taxon>
        <taxon>Kaustia</taxon>
    </lineage>
</organism>
<name>A0A7S8HCT7_9HYPH</name>
<dbReference type="Gene3D" id="3.40.50.10420">
    <property type="entry name" value="NagB/RpiA/CoA transferase-like"/>
    <property type="match status" value="1"/>
</dbReference>
<accession>A0A7S8HCT7</accession>
<dbReference type="RefSeq" id="WP_213161297.1">
    <property type="nucleotide sequence ID" value="NZ_CP058214.1"/>
</dbReference>
<keyword evidence="5" id="KW-0479">Metal-binding</keyword>
<keyword evidence="5" id="KW-0460">Magnesium</keyword>
<dbReference type="GO" id="GO:0030272">
    <property type="term" value="F:5-formyltetrahydrofolate cyclo-ligase activity"/>
    <property type="evidence" value="ECO:0007669"/>
    <property type="project" value="UniProtKB-EC"/>
</dbReference>
<evidence type="ECO:0000256" key="5">
    <source>
        <dbReference type="RuleBase" id="RU361279"/>
    </source>
</evidence>
<proteinExistence type="inferred from homology"/>
<dbReference type="GO" id="GO:0009396">
    <property type="term" value="P:folic acid-containing compound biosynthetic process"/>
    <property type="evidence" value="ECO:0007669"/>
    <property type="project" value="TreeGrafter"/>
</dbReference>
<dbReference type="PANTHER" id="PTHR23407:SF1">
    <property type="entry name" value="5-FORMYLTETRAHYDROFOLATE CYCLO-LIGASE"/>
    <property type="match status" value="1"/>
</dbReference>
<comment type="similarity">
    <text evidence="1 5">Belongs to the 5-formyltetrahydrofolate cyclo-ligase family.</text>
</comment>
<dbReference type="InterPro" id="IPR024185">
    <property type="entry name" value="FTHF_cligase-like_sf"/>
</dbReference>
<keyword evidence="3 4" id="KW-0067">ATP-binding</keyword>
<dbReference type="AlphaFoldDB" id="A0A7S8HCT7"/>
<evidence type="ECO:0000313" key="7">
    <source>
        <dbReference type="Proteomes" id="UP000593594"/>
    </source>
</evidence>
<dbReference type="PANTHER" id="PTHR23407">
    <property type="entry name" value="ATPASE INHIBITOR/5-FORMYLTETRAHYDROFOLATE CYCLO-LIGASE"/>
    <property type="match status" value="1"/>
</dbReference>
<comment type="cofactor">
    <cofactor evidence="5">
        <name>Mg(2+)</name>
        <dbReference type="ChEBI" id="CHEBI:18420"/>
    </cofactor>
</comment>
<dbReference type="InterPro" id="IPR037171">
    <property type="entry name" value="NagB/RpiA_transferase-like"/>
</dbReference>
<dbReference type="KEGG" id="kmn:HW532_15305"/>
<keyword evidence="2 4" id="KW-0547">Nucleotide-binding</keyword>
<evidence type="ECO:0000256" key="3">
    <source>
        <dbReference type="ARBA" id="ARBA00022840"/>
    </source>
</evidence>
<evidence type="ECO:0000256" key="1">
    <source>
        <dbReference type="ARBA" id="ARBA00010638"/>
    </source>
</evidence>
<reference evidence="6 7" key="1">
    <citation type="submission" date="2020-06" db="EMBL/GenBank/DDBJ databases">
        <title>Genome sequence of 2 isolates from Red Sea Mangroves.</title>
        <authorList>
            <person name="Sefrji F."/>
            <person name="Michoud G."/>
            <person name="Merlino G."/>
            <person name="Daffonchio D."/>
        </authorList>
    </citation>
    <scope>NUCLEOTIDE SEQUENCE [LARGE SCALE GENOMIC DNA]</scope>
    <source>
        <strain evidence="6 7">R1DC25</strain>
    </source>
</reference>
<evidence type="ECO:0000256" key="2">
    <source>
        <dbReference type="ARBA" id="ARBA00022741"/>
    </source>
</evidence>
<dbReference type="PIRSF" id="PIRSF006806">
    <property type="entry name" value="FTHF_cligase"/>
    <property type="match status" value="1"/>
</dbReference>
<dbReference type="Proteomes" id="UP000593594">
    <property type="component" value="Chromosome"/>
</dbReference>
<comment type="catalytic activity">
    <reaction evidence="5">
        <text>(6S)-5-formyl-5,6,7,8-tetrahydrofolate + ATP = (6R)-5,10-methenyltetrahydrofolate + ADP + phosphate</text>
        <dbReference type="Rhea" id="RHEA:10488"/>
        <dbReference type="ChEBI" id="CHEBI:30616"/>
        <dbReference type="ChEBI" id="CHEBI:43474"/>
        <dbReference type="ChEBI" id="CHEBI:57455"/>
        <dbReference type="ChEBI" id="CHEBI:57457"/>
        <dbReference type="ChEBI" id="CHEBI:456216"/>
        <dbReference type="EC" id="6.3.3.2"/>
    </reaction>
</comment>
<dbReference type="GO" id="GO:0035999">
    <property type="term" value="P:tetrahydrofolate interconversion"/>
    <property type="evidence" value="ECO:0007669"/>
    <property type="project" value="TreeGrafter"/>
</dbReference>
<feature type="binding site" evidence="4">
    <location>
        <begin position="14"/>
        <end position="18"/>
    </location>
    <ligand>
        <name>ATP</name>
        <dbReference type="ChEBI" id="CHEBI:30616"/>
    </ligand>
</feature>
<keyword evidence="7" id="KW-1185">Reference proteome</keyword>
<dbReference type="GO" id="GO:0005524">
    <property type="term" value="F:ATP binding"/>
    <property type="evidence" value="ECO:0007669"/>
    <property type="project" value="UniProtKB-KW"/>
</dbReference>
<dbReference type="GO" id="GO:0046872">
    <property type="term" value="F:metal ion binding"/>
    <property type="evidence" value="ECO:0007669"/>
    <property type="project" value="UniProtKB-KW"/>
</dbReference>
<evidence type="ECO:0000256" key="4">
    <source>
        <dbReference type="PIRSR" id="PIRSR006806-1"/>
    </source>
</evidence>
<dbReference type="EMBL" id="CP058214">
    <property type="protein sequence ID" value="QPC43935.1"/>
    <property type="molecule type" value="Genomic_DNA"/>
</dbReference>
<protein>
    <recommendedName>
        <fullName evidence="5">5-formyltetrahydrofolate cyclo-ligase</fullName>
        <ecNumber evidence="5">6.3.3.2</ecNumber>
    </recommendedName>
</protein>
<feature type="binding site" evidence="4">
    <location>
        <position position="65"/>
    </location>
    <ligand>
        <name>substrate</name>
    </ligand>
</feature>